<dbReference type="Pfam" id="PF07714">
    <property type="entry name" value="PK_Tyr_Ser-Thr"/>
    <property type="match status" value="1"/>
</dbReference>
<evidence type="ECO:0000256" key="8">
    <source>
        <dbReference type="ARBA" id="ARBA00022989"/>
    </source>
</evidence>
<keyword evidence="5 13" id="KW-0812">Transmembrane</keyword>
<organism evidence="16 19">
    <name type="scientific">Nelumbo nucifera</name>
    <name type="common">Sacred lotus</name>
    <dbReference type="NCBI Taxonomy" id="4432"/>
    <lineage>
        <taxon>Eukaryota</taxon>
        <taxon>Viridiplantae</taxon>
        <taxon>Streptophyta</taxon>
        <taxon>Embryophyta</taxon>
        <taxon>Tracheophyta</taxon>
        <taxon>Spermatophyta</taxon>
        <taxon>Magnoliopsida</taxon>
        <taxon>Proteales</taxon>
        <taxon>Nelumbonaceae</taxon>
        <taxon>Nelumbo</taxon>
    </lineage>
</organism>
<dbReference type="GO" id="GO:0004674">
    <property type="term" value="F:protein serine/threonine kinase activity"/>
    <property type="evidence" value="ECO:0007669"/>
    <property type="project" value="UniProtKB-KW"/>
</dbReference>
<evidence type="ECO:0000313" key="16">
    <source>
        <dbReference type="Proteomes" id="UP000189703"/>
    </source>
</evidence>
<gene>
    <name evidence="17 18 19 20 21" type="primary">LOC104594847</name>
</gene>
<feature type="transmembrane region" description="Helical" evidence="13">
    <location>
        <begin position="149"/>
        <end position="174"/>
    </location>
</feature>
<dbReference type="InterPro" id="IPR011009">
    <property type="entry name" value="Kinase-like_dom_sf"/>
</dbReference>
<evidence type="ECO:0000256" key="3">
    <source>
        <dbReference type="ARBA" id="ARBA00022527"/>
    </source>
</evidence>
<keyword evidence="8 13" id="KW-1133">Transmembrane helix</keyword>
<feature type="domain" description="Protein kinase" evidence="15">
    <location>
        <begin position="233"/>
        <end position="497"/>
    </location>
</feature>
<keyword evidence="6 12" id="KW-0547">Nucleotide-binding</keyword>
<evidence type="ECO:0000256" key="6">
    <source>
        <dbReference type="ARBA" id="ARBA00022741"/>
    </source>
</evidence>
<evidence type="ECO:0000256" key="7">
    <source>
        <dbReference type="ARBA" id="ARBA00022840"/>
    </source>
</evidence>
<evidence type="ECO:0000256" key="11">
    <source>
        <dbReference type="ARBA" id="ARBA00048679"/>
    </source>
</evidence>
<dbReference type="Proteomes" id="UP000189703">
    <property type="component" value="Unplaced"/>
</dbReference>
<evidence type="ECO:0000256" key="9">
    <source>
        <dbReference type="ARBA" id="ARBA00023136"/>
    </source>
</evidence>
<dbReference type="EC" id="2.7.11.1" evidence="2"/>
<keyword evidence="3" id="KW-0723">Serine/threonine-protein kinase</keyword>
<keyword evidence="7 12" id="KW-0067">ATP-binding</keyword>
<comment type="catalytic activity">
    <reaction evidence="10">
        <text>L-threonyl-[protein] + ATP = O-phospho-L-threonyl-[protein] + ADP + H(+)</text>
        <dbReference type="Rhea" id="RHEA:46608"/>
        <dbReference type="Rhea" id="RHEA-COMP:11060"/>
        <dbReference type="Rhea" id="RHEA-COMP:11605"/>
        <dbReference type="ChEBI" id="CHEBI:15378"/>
        <dbReference type="ChEBI" id="CHEBI:30013"/>
        <dbReference type="ChEBI" id="CHEBI:30616"/>
        <dbReference type="ChEBI" id="CHEBI:61977"/>
        <dbReference type="ChEBI" id="CHEBI:456216"/>
        <dbReference type="EC" id="2.7.11.1"/>
    </reaction>
</comment>
<evidence type="ECO:0000256" key="10">
    <source>
        <dbReference type="ARBA" id="ARBA00047899"/>
    </source>
</evidence>
<dbReference type="InterPro" id="IPR047117">
    <property type="entry name" value="PERK1-13-like"/>
</dbReference>
<evidence type="ECO:0000313" key="18">
    <source>
        <dbReference type="RefSeq" id="XP_010253666.1"/>
    </source>
</evidence>
<protein>
    <recommendedName>
        <fullName evidence="2">non-specific serine/threonine protein kinase</fullName>
        <ecNumber evidence="2">2.7.11.1</ecNumber>
    </recommendedName>
</protein>
<sequence length="524" mass="58513">MCCLRWPHLPLLIIIQLVGPSILNQKTYVVEAFHNFKSTVGDPQQLSSWVGRYPCLRQGSGVNSAHRLKEQAVISLLRGACPPCAHSGIINLSPCSWIFYPHHTSNSVRADLYRSRKIRITATVDGDISVPTFTPLRANHVKKPRKQRLAAIIGGSAGASLLVVVSVLLVFICLMRAKRIVRRTSETGSSVPSPLVELAREHCSPHIVASSLFEQQNIRQLSIVELKEATSNFSQSNIIGEGGFGLVYKGLLQDGSMIAIKRRFHDPSRYFVQEIENIGHVCHRHLVKLIGYCQEIHQQLLVYEYLPYGNIGNYLYDRDGFPIGKLDIQGRLSMALGAAKGLEYLHSMVPPFLHMHFRTSNVLVDENFVAKVSDFGLSRLLDESSRAGSSAAIDCFLDPELRLSPDFSERSDVYSFGVFLLELVSGREAFCRNLAESEQNLVSLAKDISDLNWLVDKTLRNGAEDAIQRMVNLALQCLGNSVRRPTMKRVVRELEVIQERVMGHQHADMVEDIGVVTLGSELFK</sequence>
<dbReference type="OrthoDB" id="1866267at2759"/>
<dbReference type="Gene3D" id="1.10.510.10">
    <property type="entry name" value="Transferase(Phosphotransferase) domain 1"/>
    <property type="match status" value="1"/>
</dbReference>
<dbReference type="RefSeq" id="XP_010253668.1">
    <property type="nucleotide sequence ID" value="XM_010255366.2"/>
</dbReference>
<dbReference type="SUPFAM" id="SSF56112">
    <property type="entry name" value="Protein kinase-like (PK-like)"/>
    <property type="match status" value="1"/>
</dbReference>
<name>A0A1U7ZX15_NELNU</name>
<evidence type="ECO:0000313" key="17">
    <source>
        <dbReference type="RefSeq" id="XP_010253665.1"/>
    </source>
</evidence>
<evidence type="ECO:0000256" key="12">
    <source>
        <dbReference type="PROSITE-ProRule" id="PRU10141"/>
    </source>
</evidence>
<feature type="chain" id="PRO_5010665262" description="non-specific serine/threonine protein kinase" evidence="14">
    <location>
        <begin position="33"/>
        <end position="524"/>
    </location>
</feature>
<evidence type="ECO:0000259" key="15">
    <source>
        <dbReference type="PROSITE" id="PS50011"/>
    </source>
</evidence>
<dbReference type="PROSITE" id="PS00107">
    <property type="entry name" value="PROTEIN_KINASE_ATP"/>
    <property type="match status" value="1"/>
</dbReference>
<dbReference type="PANTHER" id="PTHR47982:SF9">
    <property type="entry name" value="NON-SPECIFIC SERINE_THREONINE PROTEIN KINASE"/>
    <property type="match status" value="1"/>
</dbReference>
<evidence type="ECO:0000256" key="14">
    <source>
        <dbReference type="SAM" id="SignalP"/>
    </source>
</evidence>
<dbReference type="RefSeq" id="XP_010253667.1">
    <property type="nucleotide sequence ID" value="XM_010255365.2"/>
</dbReference>
<dbReference type="AlphaFoldDB" id="A0A1U7ZX15"/>
<feature type="binding site" evidence="12">
    <location>
        <position position="261"/>
    </location>
    <ligand>
        <name>ATP</name>
        <dbReference type="ChEBI" id="CHEBI:30616"/>
    </ligand>
</feature>
<keyword evidence="3" id="KW-0418">Kinase</keyword>
<reference evidence="17 18" key="1">
    <citation type="submission" date="2025-04" db="UniProtKB">
        <authorList>
            <consortium name="RefSeq"/>
        </authorList>
    </citation>
    <scope>IDENTIFICATION</scope>
</reference>
<dbReference type="GeneID" id="104594847"/>
<dbReference type="RefSeq" id="XP_019052791.1">
    <property type="nucleotide sequence ID" value="XM_019197246.1"/>
</dbReference>
<dbReference type="FunFam" id="3.30.200.20:FF:000415">
    <property type="entry name" value="receptor-like serine/threonine-protein kinase NCRK"/>
    <property type="match status" value="1"/>
</dbReference>
<dbReference type="RefSeq" id="XP_010253666.1">
    <property type="nucleotide sequence ID" value="XM_010255364.2"/>
</dbReference>
<evidence type="ECO:0000256" key="5">
    <source>
        <dbReference type="ARBA" id="ARBA00022692"/>
    </source>
</evidence>
<evidence type="ECO:0000256" key="4">
    <source>
        <dbReference type="ARBA" id="ARBA00022679"/>
    </source>
</evidence>
<dbReference type="eggNOG" id="KOG1187">
    <property type="taxonomic scope" value="Eukaryota"/>
</dbReference>
<dbReference type="GO" id="GO:0005524">
    <property type="term" value="F:ATP binding"/>
    <property type="evidence" value="ECO:0007669"/>
    <property type="project" value="UniProtKB-UniRule"/>
</dbReference>
<keyword evidence="4" id="KW-0808">Transferase</keyword>
<evidence type="ECO:0000256" key="1">
    <source>
        <dbReference type="ARBA" id="ARBA00004162"/>
    </source>
</evidence>
<dbReference type="InterPro" id="IPR000719">
    <property type="entry name" value="Prot_kinase_dom"/>
</dbReference>
<proteinExistence type="predicted"/>
<evidence type="ECO:0000256" key="13">
    <source>
        <dbReference type="SAM" id="Phobius"/>
    </source>
</evidence>
<dbReference type="OMA" id="EAHNKNM"/>
<evidence type="ECO:0000313" key="19">
    <source>
        <dbReference type="RefSeq" id="XP_010253667.1"/>
    </source>
</evidence>
<keyword evidence="14" id="KW-0732">Signal</keyword>
<dbReference type="GO" id="GO:0005886">
    <property type="term" value="C:plasma membrane"/>
    <property type="evidence" value="ECO:0000318"/>
    <property type="project" value="GO_Central"/>
</dbReference>
<evidence type="ECO:0000256" key="2">
    <source>
        <dbReference type="ARBA" id="ARBA00012513"/>
    </source>
</evidence>
<accession>A0A1U7ZX15</accession>
<dbReference type="PANTHER" id="PTHR47982">
    <property type="entry name" value="PROLINE-RICH RECEPTOR-LIKE PROTEIN KINASE PERK4"/>
    <property type="match status" value="1"/>
</dbReference>
<keyword evidence="9 13" id="KW-0472">Membrane</keyword>
<comment type="catalytic activity">
    <reaction evidence="11">
        <text>L-seryl-[protein] + ATP = O-phospho-L-seryl-[protein] + ADP + H(+)</text>
        <dbReference type="Rhea" id="RHEA:17989"/>
        <dbReference type="Rhea" id="RHEA-COMP:9863"/>
        <dbReference type="Rhea" id="RHEA-COMP:11604"/>
        <dbReference type="ChEBI" id="CHEBI:15378"/>
        <dbReference type="ChEBI" id="CHEBI:29999"/>
        <dbReference type="ChEBI" id="CHEBI:30616"/>
        <dbReference type="ChEBI" id="CHEBI:83421"/>
        <dbReference type="ChEBI" id="CHEBI:456216"/>
        <dbReference type="EC" id="2.7.11.1"/>
    </reaction>
</comment>
<dbReference type="Gene3D" id="3.30.200.20">
    <property type="entry name" value="Phosphorylase Kinase, domain 1"/>
    <property type="match status" value="1"/>
</dbReference>
<comment type="subcellular location">
    <subcellularLocation>
        <location evidence="1">Cell membrane</location>
        <topology evidence="1">Single-pass membrane protein</topology>
    </subcellularLocation>
</comment>
<dbReference type="InterPro" id="IPR001245">
    <property type="entry name" value="Ser-Thr/Tyr_kinase_cat_dom"/>
</dbReference>
<dbReference type="RefSeq" id="XP_010253665.1">
    <property type="nucleotide sequence ID" value="XM_010255363.2"/>
</dbReference>
<dbReference type="PROSITE" id="PS50011">
    <property type="entry name" value="PROTEIN_KINASE_DOM"/>
    <property type="match status" value="1"/>
</dbReference>
<feature type="signal peptide" evidence="14">
    <location>
        <begin position="1"/>
        <end position="32"/>
    </location>
</feature>
<dbReference type="InterPro" id="IPR017441">
    <property type="entry name" value="Protein_kinase_ATP_BS"/>
</dbReference>
<keyword evidence="16" id="KW-1185">Reference proteome</keyword>
<evidence type="ECO:0000313" key="21">
    <source>
        <dbReference type="RefSeq" id="XP_019052791.1"/>
    </source>
</evidence>
<dbReference type="KEGG" id="nnu:104594847"/>
<evidence type="ECO:0000313" key="20">
    <source>
        <dbReference type="RefSeq" id="XP_010253668.1"/>
    </source>
</evidence>